<dbReference type="AlphaFoldDB" id="A0A229X6D9"/>
<dbReference type="Pfam" id="PF14441">
    <property type="entry name" value="OTT_1508_deam"/>
    <property type="match status" value="1"/>
</dbReference>
<gene>
    <name evidence="2" type="ORF">CFD26_105413</name>
</gene>
<organism evidence="2 3">
    <name type="scientific">Aspergillus turcosus</name>
    <dbReference type="NCBI Taxonomy" id="1245748"/>
    <lineage>
        <taxon>Eukaryota</taxon>
        <taxon>Fungi</taxon>
        <taxon>Dikarya</taxon>
        <taxon>Ascomycota</taxon>
        <taxon>Pezizomycotina</taxon>
        <taxon>Eurotiomycetes</taxon>
        <taxon>Eurotiomycetidae</taxon>
        <taxon>Eurotiales</taxon>
        <taxon>Aspergillaceae</taxon>
        <taxon>Aspergillus</taxon>
        <taxon>Aspergillus subgen. Fumigati</taxon>
    </lineage>
</organism>
<feature type="compositionally biased region" description="Acidic residues" evidence="1">
    <location>
        <begin position="34"/>
        <end position="54"/>
    </location>
</feature>
<dbReference type="OrthoDB" id="432970at2759"/>
<comment type="caution">
    <text evidence="2">The sequence shown here is derived from an EMBL/GenBank/DDBJ whole genome shotgun (WGS) entry which is preliminary data.</text>
</comment>
<keyword evidence="3" id="KW-1185">Reference proteome</keyword>
<reference evidence="2 3" key="1">
    <citation type="submission" date="2018-08" db="EMBL/GenBank/DDBJ databases">
        <title>Draft genome sequences of two Aspergillus turcosus clinical strains isolated from bronchoalveolar lavage fluid: one azole-susceptible and the other azole-resistant.</title>
        <authorList>
            <person name="Parent-Michaud M."/>
            <person name="Dufresne P.J."/>
            <person name="Fournier E."/>
            <person name="Martineau C."/>
            <person name="Moreira S."/>
            <person name="Perkins V."/>
            <person name="De Repentigny L."/>
            <person name="Dufresne S.F."/>
        </authorList>
    </citation>
    <scope>NUCLEOTIDE SEQUENCE [LARGE SCALE GENOMIC DNA]</scope>
    <source>
        <strain evidence="2">HMR AF 1038</strain>
    </source>
</reference>
<dbReference type="STRING" id="1245748.A0A229X6D9"/>
<proteinExistence type="predicted"/>
<name>A0A229X6D9_9EURO</name>
<evidence type="ECO:0000313" key="2">
    <source>
        <dbReference type="EMBL" id="RLM00372.1"/>
    </source>
</evidence>
<protein>
    <submittedName>
        <fullName evidence="2">Uncharacterized protein</fullName>
    </submittedName>
</protein>
<dbReference type="InterPro" id="IPR027796">
    <property type="entry name" value="OTT_1508_deam-like"/>
</dbReference>
<dbReference type="EMBL" id="NIDN02000016">
    <property type="protein sequence ID" value="RLM00372.1"/>
    <property type="molecule type" value="Genomic_DNA"/>
</dbReference>
<feature type="region of interest" description="Disordered" evidence="1">
    <location>
        <begin position="32"/>
        <end position="54"/>
    </location>
</feature>
<dbReference type="Proteomes" id="UP000215289">
    <property type="component" value="Unassembled WGS sequence"/>
</dbReference>
<evidence type="ECO:0000313" key="3">
    <source>
        <dbReference type="Proteomes" id="UP000215289"/>
    </source>
</evidence>
<sequence length="804" mass="91275">MAGLRPHEESITRVVWAAHILSCLTNTRYHEEQHEVDDAERDGDTDEPSDCETDYETVETAVLSGTRDSIRRKFLDCIAQLLSPCKGWDGVTATAIREGEDRVEVDIARNDGFLLDEDCFGSETVGYCKMLEEYLAGSAGGTNETASCPTEFELKVIDYTSRRIDQWIEELRKTRNFDQNRLDWNSQQWFGQEAAIEALTTMTDLILQFDADKGAIKSRPLIVQQAYRCLQFTQVRQLFLDTFGTQPGSKLWSRLNFISRPLVDCRLLRSIAAREPQFRNCKISLVSKPKTTLDARYVVGIFEAWQRLGLDSTPEPVARKLGPSSQRFEEACAESFSLHAEMQLVLHYDEECAHQPTLEYFGCSKKTCLLCETFLHALPSPIATRGRHGVCYPAWGVPCSTSATVEVAIERLEKSLVARIRALLNDMMYSGQKSLAANVVQSGMVSDFSHLTLEEWRQKEQDVWLFKDKQMTQRKDLLITRQYDEEDRISWTEIDVYPYLGTDKPFKGIMRIEHNPVRCRNLGSGFAGFAPYKEGYCVSLIHRDAYLEDGSTTNRSILASVRASCASTTPHEYRGPMIALQGIHHEDYADITLADFRHVMDYLVSYGNTHIRESVPDLHHRAPKTVRGVKICCYGEVKLHGSDRFVSVDVTQANQISLGSGSISPISVCLGMPIRLWKDPDAEFRHDPPGWEGHDLTADSNPNVAYLMVETDSSKDDWGWAPMYWNSEIGNVWAVRTDGQDLAADDVAMMCHFARRKLQRMFEDVMESGSSLVSRRRVSDFITWDNMITYWNETGGHEQFGSQD</sequence>
<evidence type="ECO:0000256" key="1">
    <source>
        <dbReference type="SAM" id="MobiDB-lite"/>
    </source>
</evidence>
<accession>A0A229X6D9</accession>